<name>A0A919B890_9ACTN</name>
<protein>
    <submittedName>
        <fullName evidence="1">Uncharacterized protein</fullName>
    </submittedName>
</protein>
<dbReference type="RefSeq" id="WP_190131838.1">
    <property type="nucleotide sequence ID" value="NZ_BNBD01000011.1"/>
</dbReference>
<accession>A0A919B890</accession>
<comment type="caution">
    <text evidence="1">The sequence shown here is derived from an EMBL/GenBank/DDBJ whole genome shotgun (WGS) entry which is preliminary data.</text>
</comment>
<gene>
    <name evidence="1" type="ORF">GCM10010218_48910</name>
</gene>
<evidence type="ECO:0000313" key="2">
    <source>
        <dbReference type="Proteomes" id="UP000638313"/>
    </source>
</evidence>
<evidence type="ECO:0000313" key="1">
    <source>
        <dbReference type="EMBL" id="GHF61586.1"/>
    </source>
</evidence>
<keyword evidence="2" id="KW-1185">Reference proteome</keyword>
<dbReference type="Proteomes" id="UP000638313">
    <property type="component" value="Unassembled WGS sequence"/>
</dbReference>
<dbReference type="AlphaFoldDB" id="A0A919B890"/>
<reference evidence="1" key="2">
    <citation type="submission" date="2020-09" db="EMBL/GenBank/DDBJ databases">
        <authorList>
            <person name="Sun Q."/>
            <person name="Ohkuma M."/>
        </authorList>
    </citation>
    <scope>NUCLEOTIDE SEQUENCE</scope>
    <source>
        <strain evidence="1">JCM 4059</strain>
    </source>
</reference>
<sequence>MVDEFGRVLCSECKMDLCAYPEDYEDGGKNTLCGHCSWDGHVCPEERFETIIRAAIRRIRQHEAEWLATLREEVPSYDPQENLADDGPETDRMDQVQTDQAFDAQTLLRQLLTEFEGVAA</sequence>
<organism evidence="1 2">
    <name type="scientific">Streptomyces mashuensis</name>
    <dbReference type="NCBI Taxonomy" id="33904"/>
    <lineage>
        <taxon>Bacteria</taxon>
        <taxon>Bacillati</taxon>
        <taxon>Actinomycetota</taxon>
        <taxon>Actinomycetes</taxon>
        <taxon>Kitasatosporales</taxon>
        <taxon>Streptomycetaceae</taxon>
        <taxon>Streptomyces</taxon>
    </lineage>
</organism>
<proteinExistence type="predicted"/>
<dbReference type="EMBL" id="BNBD01000011">
    <property type="protein sequence ID" value="GHF61586.1"/>
    <property type="molecule type" value="Genomic_DNA"/>
</dbReference>
<reference evidence="1" key="1">
    <citation type="journal article" date="2014" name="Int. J. Syst. Evol. Microbiol.">
        <title>Complete genome sequence of Corynebacterium casei LMG S-19264T (=DSM 44701T), isolated from a smear-ripened cheese.</title>
        <authorList>
            <consortium name="US DOE Joint Genome Institute (JGI-PGF)"/>
            <person name="Walter F."/>
            <person name="Albersmeier A."/>
            <person name="Kalinowski J."/>
            <person name="Ruckert C."/>
        </authorList>
    </citation>
    <scope>NUCLEOTIDE SEQUENCE</scope>
    <source>
        <strain evidence="1">JCM 4059</strain>
    </source>
</reference>